<organism evidence="1 2">
    <name type="scientific">Hibiscus sabdariffa</name>
    <name type="common">roselle</name>
    <dbReference type="NCBI Taxonomy" id="183260"/>
    <lineage>
        <taxon>Eukaryota</taxon>
        <taxon>Viridiplantae</taxon>
        <taxon>Streptophyta</taxon>
        <taxon>Embryophyta</taxon>
        <taxon>Tracheophyta</taxon>
        <taxon>Spermatophyta</taxon>
        <taxon>Magnoliopsida</taxon>
        <taxon>eudicotyledons</taxon>
        <taxon>Gunneridae</taxon>
        <taxon>Pentapetalae</taxon>
        <taxon>rosids</taxon>
        <taxon>malvids</taxon>
        <taxon>Malvales</taxon>
        <taxon>Malvaceae</taxon>
        <taxon>Malvoideae</taxon>
        <taxon>Hibiscus</taxon>
    </lineage>
</organism>
<evidence type="ECO:0000313" key="1">
    <source>
        <dbReference type="EMBL" id="KAK8602635.1"/>
    </source>
</evidence>
<proteinExistence type="predicted"/>
<comment type="caution">
    <text evidence="1">The sequence shown here is derived from an EMBL/GenBank/DDBJ whole genome shotgun (WGS) entry which is preliminary data.</text>
</comment>
<keyword evidence="2" id="KW-1185">Reference proteome</keyword>
<dbReference type="Proteomes" id="UP001472677">
    <property type="component" value="Unassembled WGS sequence"/>
</dbReference>
<reference evidence="1 2" key="1">
    <citation type="journal article" date="2024" name="G3 (Bethesda)">
        <title>Genome assembly of Hibiscus sabdariffa L. provides insights into metabolisms of medicinal natural products.</title>
        <authorList>
            <person name="Kim T."/>
        </authorList>
    </citation>
    <scope>NUCLEOTIDE SEQUENCE [LARGE SCALE GENOMIC DNA]</scope>
    <source>
        <strain evidence="1">TK-2024</strain>
        <tissue evidence="1">Old leaves</tissue>
    </source>
</reference>
<name>A0ABR2GIH2_9ROSI</name>
<sequence>MQRRLRELRGYHLYLIQKLGKLQRKHPAALLLSRVQLLRQVNWMILLFLLVVLHEAICVEEFSKCKALGRVFLRTLARTKTEIKVIDSNGNNHVCVVSVMEN</sequence>
<evidence type="ECO:0000313" key="2">
    <source>
        <dbReference type="Proteomes" id="UP001472677"/>
    </source>
</evidence>
<accession>A0ABR2GIH2</accession>
<protein>
    <submittedName>
        <fullName evidence="1">Uncharacterized protein</fullName>
    </submittedName>
</protein>
<dbReference type="EMBL" id="JBBPBM010000001">
    <property type="protein sequence ID" value="KAK8602635.1"/>
    <property type="molecule type" value="Genomic_DNA"/>
</dbReference>
<gene>
    <name evidence="1" type="ORF">V6N12_052439</name>
</gene>